<evidence type="ECO:0000256" key="5">
    <source>
        <dbReference type="ARBA" id="ARBA00022989"/>
    </source>
</evidence>
<dbReference type="RefSeq" id="WP_378164150.1">
    <property type="nucleotide sequence ID" value="NZ_JBHSBU010000001.1"/>
</dbReference>
<dbReference type="NCBIfam" id="TIGR00494">
    <property type="entry name" value="crcB"/>
    <property type="match status" value="1"/>
</dbReference>
<comment type="subcellular location">
    <subcellularLocation>
        <location evidence="1 12">Cell membrane</location>
        <topology evidence="1 12">Multi-pass membrane protein</topology>
    </subcellularLocation>
</comment>
<keyword evidence="12" id="KW-0479">Metal-binding</keyword>
<feature type="transmembrane region" description="Helical" evidence="12">
    <location>
        <begin position="67"/>
        <end position="86"/>
    </location>
</feature>
<keyword evidence="7 12" id="KW-0406">Ion transport</keyword>
<keyword evidence="8 12" id="KW-0472">Membrane</keyword>
<comment type="similarity">
    <text evidence="10 12">Belongs to the fluoride channel Fluc/FEX (TC 1.A.43) family.</text>
</comment>
<dbReference type="Pfam" id="PF02537">
    <property type="entry name" value="CRCB"/>
    <property type="match status" value="1"/>
</dbReference>
<evidence type="ECO:0000313" key="14">
    <source>
        <dbReference type="Proteomes" id="UP001595791"/>
    </source>
</evidence>
<evidence type="ECO:0000256" key="9">
    <source>
        <dbReference type="ARBA" id="ARBA00023303"/>
    </source>
</evidence>
<evidence type="ECO:0000256" key="3">
    <source>
        <dbReference type="ARBA" id="ARBA00022519"/>
    </source>
</evidence>
<evidence type="ECO:0000313" key="13">
    <source>
        <dbReference type="EMBL" id="MFC4159901.1"/>
    </source>
</evidence>
<feature type="binding site" evidence="12">
    <location>
        <position position="78"/>
    </location>
    <ligand>
        <name>Na(+)</name>
        <dbReference type="ChEBI" id="CHEBI:29101"/>
        <note>structural</note>
    </ligand>
</feature>
<feature type="transmembrane region" description="Helical" evidence="12">
    <location>
        <begin position="106"/>
        <end position="127"/>
    </location>
</feature>
<keyword evidence="5 12" id="KW-1133">Transmembrane helix</keyword>
<evidence type="ECO:0000256" key="4">
    <source>
        <dbReference type="ARBA" id="ARBA00022692"/>
    </source>
</evidence>
<evidence type="ECO:0000256" key="7">
    <source>
        <dbReference type="ARBA" id="ARBA00023065"/>
    </source>
</evidence>
<evidence type="ECO:0000256" key="6">
    <source>
        <dbReference type="ARBA" id="ARBA00023053"/>
    </source>
</evidence>
<evidence type="ECO:0000256" key="8">
    <source>
        <dbReference type="ARBA" id="ARBA00023136"/>
    </source>
</evidence>
<dbReference type="InterPro" id="IPR003691">
    <property type="entry name" value="FluC"/>
</dbReference>
<feature type="transmembrane region" description="Helical" evidence="12">
    <location>
        <begin position="34"/>
        <end position="60"/>
    </location>
</feature>
<dbReference type="Proteomes" id="UP001595791">
    <property type="component" value="Unassembled WGS sequence"/>
</dbReference>
<keyword evidence="9 12" id="KW-0407">Ion channel</keyword>
<comment type="function">
    <text evidence="12">Fluoride-specific ion channel. Important for reducing fluoride concentration in the cell, thus reducing its toxicity.</text>
</comment>
<accession>A0ABV8MSH1</accession>
<dbReference type="PANTHER" id="PTHR28259:SF1">
    <property type="entry name" value="FLUORIDE EXPORT PROTEIN 1-RELATED"/>
    <property type="match status" value="1"/>
</dbReference>
<evidence type="ECO:0000256" key="1">
    <source>
        <dbReference type="ARBA" id="ARBA00004651"/>
    </source>
</evidence>
<comment type="caution">
    <text evidence="13">The sequence shown here is derived from an EMBL/GenBank/DDBJ whole genome shotgun (WGS) entry which is preliminary data.</text>
</comment>
<keyword evidence="12" id="KW-0813">Transport</keyword>
<sequence>MSPALAQPLAVASGAALGALLRWGLGVWLNPLFARLPLGTLCANLLGGYLIGVAVAVFAWQTELSPAWRLFAITGFLGGLTTFSTFSSEVVGLMLDGRWGWASAAAAMHLFGSLGLTLLGVATVSLLRQWLA</sequence>
<evidence type="ECO:0000256" key="10">
    <source>
        <dbReference type="ARBA" id="ARBA00035120"/>
    </source>
</evidence>
<dbReference type="NCBIfam" id="NF010792">
    <property type="entry name" value="PRK14196.1"/>
    <property type="match status" value="1"/>
</dbReference>
<evidence type="ECO:0000256" key="11">
    <source>
        <dbReference type="ARBA" id="ARBA00035585"/>
    </source>
</evidence>
<keyword evidence="14" id="KW-1185">Reference proteome</keyword>
<protein>
    <recommendedName>
        <fullName evidence="12">Fluoride-specific ion channel FluC</fullName>
    </recommendedName>
</protein>
<keyword evidence="6 12" id="KW-0915">Sodium</keyword>
<keyword evidence="3" id="KW-0997">Cell inner membrane</keyword>
<organism evidence="13 14">
    <name type="scientific">Chitinimonas lacunae</name>
    <dbReference type="NCBI Taxonomy" id="1963018"/>
    <lineage>
        <taxon>Bacteria</taxon>
        <taxon>Pseudomonadati</taxon>
        <taxon>Pseudomonadota</taxon>
        <taxon>Betaproteobacteria</taxon>
        <taxon>Neisseriales</taxon>
        <taxon>Chitinibacteraceae</taxon>
        <taxon>Chitinimonas</taxon>
    </lineage>
</organism>
<dbReference type="PANTHER" id="PTHR28259">
    <property type="entry name" value="FLUORIDE EXPORT PROTEIN 1-RELATED"/>
    <property type="match status" value="1"/>
</dbReference>
<proteinExistence type="inferred from homology"/>
<gene>
    <name evidence="12 13" type="primary">crcB</name>
    <name evidence="12" type="synonym">fluC</name>
    <name evidence="13" type="ORF">ACFOW7_11150</name>
</gene>
<comment type="activity regulation">
    <text evidence="12">Na(+) is not transported, but it plays an essential structural role and its presence is essential for fluoride channel function.</text>
</comment>
<reference evidence="14" key="1">
    <citation type="journal article" date="2019" name="Int. J. Syst. Evol. Microbiol.">
        <title>The Global Catalogue of Microorganisms (GCM) 10K type strain sequencing project: providing services to taxonomists for standard genome sequencing and annotation.</title>
        <authorList>
            <consortium name="The Broad Institute Genomics Platform"/>
            <consortium name="The Broad Institute Genome Sequencing Center for Infectious Disease"/>
            <person name="Wu L."/>
            <person name="Ma J."/>
        </authorList>
    </citation>
    <scope>NUCLEOTIDE SEQUENCE [LARGE SCALE GENOMIC DNA]</scope>
    <source>
        <strain evidence="14">LMG 29894</strain>
    </source>
</reference>
<feature type="binding site" evidence="12">
    <location>
        <position position="81"/>
    </location>
    <ligand>
        <name>Na(+)</name>
        <dbReference type="ChEBI" id="CHEBI:29101"/>
        <note>structural</note>
    </ligand>
</feature>
<evidence type="ECO:0000256" key="2">
    <source>
        <dbReference type="ARBA" id="ARBA00022475"/>
    </source>
</evidence>
<keyword evidence="4 12" id="KW-0812">Transmembrane</keyword>
<keyword evidence="2 12" id="KW-1003">Cell membrane</keyword>
<dbReference type="HAMAP" id="MF_00454">
    <property type="entry name" value="FluC"/>
    <property type="match status" value="1"/>
</dbReference>
<comment type="catalytic activity">
    <reaction evidence="11">
        <text>fluoride(in) = fluoride(out)</text>
        <dbReference type="Rhea" id="RHEA:76159"/>
        <dbReference type="ChEBI" id="CHEBI:17051"/>
    </reaction>
    <physiologicalReaction direction="left-to-right" evidence="11">
        <dbReference type="Rhea" id="RHEA:76160"/>
    </physiologicalReaction>
</comment>
<dbReference type="EMBL" id="JBHSBU010000001">
    <property type="protein sequence ID" value="MFC4159901.1"/>
    <property type="molecule type" value="Genomic_DNA"/>
</dbReference>
<name>A0ABV8MSH1_9NEIS</name>
<evidence type="ECO:0000256" key="12">
    <source>
        <dbReference type="HAMAP-Rule" id="MF_00454"/>
    </source>
</evidence>